<feature type="binding site" evidence="9">
    <location>
        <position position="91"/>
    </location>
    <ligand>
        <name>S-adenosyl-L-methionine</name>
        <dbReference type="ChEBI" id="CHEBI:59789"/>
    </ligand>
</feature>
<evidence type="ECO:0000313" key="10">
    <source>
        <dbReference type="EMBL" id="KAJ1914726.1"/>
    </source>
</evidence>
<dbReference type="PANTHER" id="PTHR13600:SF21">
    <property type="entry name" value="LEUCINE CARBOXYL METHYLTRANSFERASE 1"/>
    <property type="match status" value="1"/>
</dbReference>
<keyword evidence="6 8" id="KW-0808">Transferase</keyword>
<dbReference type="Proteomes" id="UP001150538">
    <property type="component" value="Unassembled WGS sequence"/>
</dbReference>
<dbReference type="Gene3D" id="3.40.50.150">
    <property type="entry name" value="Vaccinia Virus protein VP39"/>
    <property type="match status" value="1"/>
</dbReference>
<dbReference type="InterPro" id="IPR007213">
    <property type="entry name" value="Ppm1/Ppm2/Tcmp"/>
</dbReference>
<organism evidence="10 11">
    <name type="scientific">Mycoemilia scoparia</name>
    <dbReference type="NCBI Taxonomy" id="417184"/>
    <lineage>
        <taxon>Eukaryota</taxon>
        <taxon>Fungi</taxon>
        <taxon>Fungi incertae sedis</taxon>
        <taxon>Zoopagomycota</taxon>
        <taxon>Kickxellomycotina</taxon>
        <taxon>Kickxellomycetes</taxon>
        <taxon>Kickxellales</taxon>
        <taxon>Kickxellaceae</taxon>
        <taxon>Mycoemilia</taxon>
    </lineage>
</organism>
<gene>
    <name evidence="10" type="primary">PPM1</name>
    <name evidence="10" type="ORF">H4219_004663</name>
</gene>
<dbReference type="GO" id="GO:0032259">
    <property type="term" value="P:methylation"/>
    <property type="evidence" value="ECO:0007669"/>
    <property type="project" value="UniProtKB-KW"/>
</dbReference>
<evidence type="ECO:0000256" key="4">
    <source>
        <dbReference type="ARBA" id="ARBA00017497"/>
    </source>
</evidence>
<dbReference type="InterPro" id="IPR029063">
    <property type="entry name" value="SAM-dependent_MTases_sf"/>
</dbReference>
<protein>
    <recommendedName>
        <fullName evidence="4 8">Leucine carboxyl methyltransferase 1</fullName>
        <ecNumber evidence="3 8">2.1.1.233</ecNumber>
    </recommendedName>
</protein>
<feature type="binding site" evidence="9">
    <location>
        <position position="203"/>
    </location>
    <ligand>
        <name>S-adenosyl-L-methionine</name>
        <dbReference type="ChEBI" id="CHEBI:59789"/>
    </ligand>
</feature>
<dbReference type="EMBL" id="JANBPU010000183">
    <property type="protein sequence ID" value="KAJ1914726.1"/>
    <property type="molecule type" value="Genomic_DNA"/>
</dbReference>
<dbReference type="OrthoDB" id="203237at2759"/>
<dbReference type="FunFam" id="3.40.50.150:FF:000092">
    <property type="entry name" value="Leucine carboxyl methyltransferase 1"/>
    <property type="match status" value="1"/>
</dbReference>
<dbReference type="GO" id="GO:0009966">
    <property type="term" value="P:regulation of signal transduction"/>
    <property type="evidence" value="ECO:0007669"/>
    <property type="project" value="UniProtKB-ARBA"/>
</dbReference>
<dbReference type="AlphaFoldDB" id="A0A9W7ZZ14"/>
<keyword evidence="7 8" id="KW-0949">S-adenosyl-L-methionine</keyword>
<sequence length="346" mass="39338">MDISHSPTPSTNEDEAVRSTNNDAAFSRHSAVAAGYLQDQFIKHFVRNSPPKRPPLINRGTYCRLTGVKSILKQFIEKTPQFKETQIVSLGAGYDTTYFVLKSEFGLSATRYFEIDFPEITSTKAMTISRKRPLKSALLQTPNRTLAAPSTADSIKINNSGLDLSSPDYYLISGDLRHFESQIAPKLLENGFKTSVPTLFLSECVLIYLDSEHSNAILDWVTANMKPSGCFAFLTYEQINPSDSFGQMMIQNLRNRGIELKGLVGCPTLESQKQRYVSRGWDHAEVLDLDQYHQKYVSHEEKARLTKVEMLDEWEEFTLLAQHYCFTFAYSAQNPEFREIISDIHF</sequence>
<evidence type="ECO:0000256" key="8">
    <source>
        <dbReference type="PIRNR" id="PIRNR016305"/>
    </source>
</evidence>
<keyword evidence="11" id="KW-1185">Reference proteome</keyword>
<evidence type="ECO:0000313" key="11">
    <source>
        <dbReference type="Proteomes" id="UP001150538"/>
    </source>
</evidence>
<dbReference type="SUPFAM" id="SSF53335">
    <property type="entry name" value="S-adenosyl-L-methionine-dependent methyltransferases"/>
    <property type="match status" value="1"/>
</dbReference>
<dbReference type="InterPro" id="IPR016651">
    <property type="entry name" value="LCMT1"/>
</dbReference>
<evidence type="ECO:0000256" key="9">
    <source>
        <dbReference type="PIRSR" id="PIRSR016305-1"/>
    </source>
</evidence>
<comment type="function">
    <text evidence="8">Methylates the carboxyl group of the C-terminal leucine residue of protein phosphatase 2A catalytic subunits to form alpha-leucine ester residues.</text>
</comment>
<evidence type="ECO:0000256" key="2">
    <source>
        <dbReference type="ARBA" id="ARBA00010703"/>
    </source>
</evidence>
<name>A0A9W7ZZ14_9FUNG</name>
<comment type="similarity">
    <text evidence="2 8">Belongs to the methyltransferase superfamily. LCMT family.</text>
</comment>
<keyword evidence="5 8" id="KW-0489">Methyltransferase</keyword>
<evidence type="ECO:0000256" key="1">
    <source>
        <dbReference type="ARBA" id="ARBA00000724"/>
    </source>
</evidence>
<accession>A0A9W7ZZ14</accession>
<feature type="binding site" evidence="9">
    <location>
        <begin position="175"/>
        <end position="176"/>
    </location>
    <ligand>
        <name>S-adenosyl-L-methionine</name>
        <dbReference type="ChEBI" id="CHEBI:59789"/>
    </ligand>
</feature>
<evidence type="ECO:0000256" key="3">
    <source>
        <dbReference type="ARBA" id="ARBA00012834"/>
    </source>
</evidence>
<dbReference type="Pfam" id="PF04072">
    <property type="entry name" value="LCM"/>
    <property type="match status" value="1"/>
</dbReference>
<dbReference type="EC" id="2.1.1.233" evidence="3 8"/>
<evidence type="ECO:0000256" key="5">
    <source>
        <dbReference type="ARBA" id="ARBA00022603"/>
    </source>
</evidence>
<dbReference type="PIRSF" id="PIRSF016305">
    <property type="entry name" value="LCM_mtfrase"/>
    <property type="match status" value="1"/>
</dbReference>
<proteinExistence type="inferred from homology"/>
<feature type="binding site" evidence="9">
    <location>
        <position position="64"/>
    </location>
    <ligand>
        <name>S-adenosyl-L-methionine</name>
        <dbReference type="ChEBI" id="CHEBI:59789"/>
    </ligand>
</feature>
<comment type="caution">
    <text evidence="10">The sequence shown here is derived from an EMBL/GenBank/DDBJ whole genome shotgun (WGS) entry which is preliminary data.</text>
</comment>
<reference evidence="10" key="1">
    <citation type="submission" date="2022-07" db="EMBL/GenBank/DDBJ databases">
        <title>Phylogenomic reconstructions and comparative analyses of Kickxellomycotina fungi.</title>
        <authorList>
            <person name="Reynolds N.K."/>
            <person name="Stajich J.E."/>
            <person name="Barry K."/>
            <person name="Grigoriev I.V."/>
            <person name="Crous P."/>
            <person name="Smith M.E."/>
        </authorList>
    </citation>
    <scope>NUCLEOTIDE SEQUENCE</scope>
    <source>
        <strain evidence="10">NBRC 100468</strain>
    </source>
</reference>
<dbReference type="PANTHER" id="PTHR13600">
    <property type="entry name" value="LEUCINE CARBOXYL METHYLTRANSFERASE"/>
    <property type="match status" value="1"/>
</dbReference>
<evidence type="ECO:0000256" key="7">
    <source>
        <dbReference type="ARBA" id="ARBA00022691"/>
    </source>
</evidence>
<evidence type="ECO:0000256" key="6">
    <source>
        <dbReference type="ARBA" id="ARBA00022679"/>
    </source>
</evidence>
<comment type="catalytic activity">
    <reaction evidence="1 8">
        <text>[phosphatase 2A protein]-C-terminal L-leucine + S-adenosyl-L-methionine = [phosphatase 2A protein]-C-terminal L-leucine methyl ester + S-adenosyl-L-homocysteine</text>
        <dbReference type="Rhea" id="RHEA:48544"/>
        <dbReference type="Rhea" id="RHEA-COMP:12134"/>
        <dbReference type="Rhea" id="RHEA-COMP:12135"/>
        <dbReference type="ChEBI" id="CHEBI:57856"/>
        <dbReference type="ChEBI" id="CHEBI:59789"/>
        <dbReference type="ChEBI" id="CHEBI:90516"/>
        <dbReference type="ChEBI" id="CHEBI:90517"/>
        <dbReference type="EC" id="2.1.1.233"/>
    </reaction>
</comment>
<dbReference type="GO" id="GO:0018423">
    <property type="term" value="F:protein C-terminal leucine carboxyl O-methyltransferase activity"/>
    <property type="evidence" value="ECO:0007669"/>
    <property type="project" value="UniProtKB-EC"/>
</dbReference>